<dbReference type="GO" id="GO:0016020">
    <property type="term" value="C:membrane"/>
    <property type="evidence" value="ECO:0007669"/>
    <property type="project" value="UniProtKB-SubCell"/>
</dbReference>
<dbReference type="GO" id="GO:0015095">
    <property type="term" value="F:magnesium ion transmembrane transporter activity"/>
    <property type="evidence" value="ECO:0007669"/>
    <property type="project" value="InterPro"/>
</dbReference>
<feature type="transmembrane region" description="Helical" evidence="6">
    <location>
        <begin position="320"/>
        <end position="337"/>
    </location>
</feature>
<dbReference type="Proteomes" id="UP001165160">
    <property type="component" value="Unassembled WGS sequence"/>
</dbReference>
<feature type="transmembrane region" description="Helical" evidence="6">
    <location>
        <begin position="210"/>
        <end position="234"/>
    </location>
</feature>
<evidence type="ECO:0000256" key="3">
    <source>
        <dbReference type="ARBA" id="ARBA00022989"/>
    </source>
</evidence>
<feature type="transmembrane region" description="Helical" evidence="6">
    <location>
        <begin position="142"/>
        <end position="160"/>
    </location>
</feature>
<evidence type="ECO:0000256" key="6">
    <source>
        <dbReference type="SAM" id="Phobius"/>
    </source>
</evidence>
<feature type="transmembrane region" description="Helical" evidence="6">
    <location>
        <begin position="286"/>
        <end position="308"/>
    </location>
</feature>
<keyword evidence="4 6" id="KW-0472">Membrane</keyword>
<keyword evidence="2 6" id="KW-0812">Transmembrane</keyword>
<evidence type="ECO:0000256" key="2">
    <source>
        <dbReference type="ARBA" id="ARBA00022692"/>
    </source>
</evidence>
<evidence type="ECO:0008006" key="9">
    <source>
        <dbReference type="Google" id="ProtNLM"/>
    </source>
</evidence>
<protein>
    <recommendedName>
        <fullName evidence="9">Magnesium transporter</fullName>
    </recommendedName>
</protein>
<feature type="transmembrane region" description="Helical" evidence="6">
    <location>
        <begin position="115"/>
        <end position="135"/>
    </location>
</feature>
<comment type="caution">
    <text evidence="7">The sequence shown here is derived from an EMBL/GenBank/DDBJ whole genome shotgun (WGS) entry which is preliminary data.</text>
</comment>
<feature type="region of interest" description="Disordered" evidence="5">
    <location>
        <begin position="44"/>
        <end position="80"/>
    </location>
</feature>
<name>A0A9W7BEN6_9STRA</name>
<dbReference type="AlphaFoldDB" id="A0A9W7BEN6"/>
<dbReference type="Pfam" id="PF05653">
    <property type="entry name" value="Mg_trans_NIPA"/>
    <property type="match status" value="1"/>
</dbReference>
<gene>
    <name evidence="7" type="ORF">TrVE_jg6885</name>
</gene>
<keyword evidence="3 6" id="KW-1133">Transmembrane helix</keyword>
<feature type="compositionally biased region" description="Basic and acidic residues" evidence="5">
    <location>
        <begin position="345"/>
        <end position="363"/>
    </location>
</feature>
<feature type="region of interest" description="Disordered" evidence="5">
    <location>
        <begin position="341"/>
        <end position="378"/>
    </location>
</feature>
<dbReference type="PANTHER" id="PTHR12570:SF9">
    <property type="entry name" value="MAGNESIUM TRANSPORTER NIPA8-RELATED"/>
    <property type="match status" value="1"/>
</dbReference>
<evidence type="ECO:0000256" key="1">
    <source>
        <dbReference type="ARBA" id="ARBA00004141"/>
    </source>
</evidence>
<evidence type="ECO:0000256" key="4">
    <source>
        <dbReference type="ARBA" id="ARBA00023136"/>
    </source>
</evidence>
<organism evidence="7 8">
    <name type="scientific">Triparma verrucosa</name>
    <dbReference type="NCBI Taxonomy" id="1606542"/>
    <lineage>
        <taxon>Eukaryota</taxon>
        <taxon>Sar</taxon>
        <taxon>Stramenopiles</taxon>
        <taxon>Ochrophyta</taxon>
        <taxon>Bolidophyceae</taxon>
        <taxon>Parmales</taxon>
        <taxon>Triparmaceae</taxon>
        <taxon>Triparma</taxon>
    </lineage>
</organism>
<dbReference type="InterPro" id="IPR008521">
    <property type="entry name" value="Mg_trans_NIPA"/>
</dbReference>
<evidence type="ECO:0000256" key="5">
    <source>
        <dbReference type="SAM" id="MobiDB-lite"/>
    </source>
</evidence>
<proteinExistence type="predicted"/>
<comment type="subcellular location">
    <subcellularLocation>
        <location evidence="1">Membrane</location>
        <topology evidence="1">Multi-pass membrane protein</topology>
    </subcellularLocation>
</comment>
<keyword evidence="8" id="KW-1185">Reference proteome</keyword>
<evidence type="ECO:0000313" key="8">
    <source>
        <dbReference type="Proteomes" id="UP001165160"/>
    </source>
</evidence>
<dbReference type="PANTHER" id="PTHR12570">
    <property type="match status" value="1"/>
</dbReference>
<sequence length="450" mass="48986">MGWVVGVVLNLLGSVCINGGTNLMKHGHNLREAQLLRYRNDSANNAERNSSDPPPRSPTKTAGSSSFDALSPSSPPPKSESEIPKPFIWFIGTFFFVSGSLLNFVSFGFAAQSLLAALGSAQFISNVFFGSVILGETVTKQTIYGTIIIILGNAFVVYFSSHTSVVYTADDLINFYDLDFNCYAAGMIAVLVTCSYMYNNISTRVKLGELVANSNLYLPLLYANFSAIIGTQSVVQAKCLSILLRTSVDGDNQLVNPFTYFVILAWLAATSFWLTRMNTALGMFDGLFIIPVLQVFWTFYSIVSGGIYFEEFDSFSPGQMAGFCFGVAVVFVGVYMLSPGQGGGRDVENAERASDSKEAKNTEMMELNSPEAGPHRARGFSYDPEDPTTRMMSVWTTTTDPGVSNFLEKEPLRKLGKETVEKIGDGAKKIVNAVRKDRSGSADSFGDKGN</sequence>
<feature type="transmembrane region" description="Helical" evidence="6">
    <location>
        <begin position="87"/>
        <end position="109"/>
    </location>
</feature>
<accession>A0A9W7BEN6</accession>
<feature type="transmembrane region" description="Helical" evidence="6">
    <location>
        <begin position="254"/>
        <end position="274"/>
    </location>
</feature>
<dbReference type="EMBL" id="BRXX01000069">
    <property type="protein sequence ID" value="GMH87151.1"/>
    <property type="molecule type" value="Genomic_DNA"/>
</dbReference>
<feature type="transmembrane region" description="Helical" evidence="6">
    <location>
        <begin position="180"/>
        <end position="198"/>
    </location>
</feature>
<reference evidence="8" key="1">
    <citation type="journal article" date="2023" name="Commun. Biol.">
        <title>Genome analysis of Parmales, the sister group of diatoms, reveals the evolutionary specialization of diatoms from phago-mixotrophs to photoautotrophs.</title>
        <authorList>
            <person name="Ban H."/>
            <person name="Sato S."/>
            <person name="Yoshikawa S."/>
            <person name="Yamada K."/>
            <person name="Nakamura Y."/>
            <person name="Ichinomiya M."/>
            <person name="Sato N."/>
            <person name="Blanc-Mathieu R."/>
            <person name="Endo H."/>
            <person name="Kuwata A."/>
            <person name="Ogata H."/>
        </authorList>
    </citation>
    <scope>NUCLEOTIDE SEQUENCE [LARGE SCALE GENOMIC DNA]</scope>
    <source>
        <strain evidence="8">NIES 3699</strain>
    </source>
</reference>
<evidence type="ECO:0000313" key="7">
    <source>
        <dbReference type="EMBL" id="GMH87151.1"/>
    </source>
</evidence>
<dbReference type="SUPFAM" id="SSF103481">
    <property type="entry name" value="Multidrug resistance efflux transporter EmrE"/>
    <property type="match status" value="1"/>
</dbReference>
<dbReference type="InterPro" id="IPR037185">
    <property type="entry name" value="EmrE-like"/>
</dbReference>